<protein>
    <submittedName>
        <fullName evidence="2">Capsid protein</fullName>
    </submittedName>
</protein>
<dbReference type="Proteomes" id="UP000233343">
    <property type="component" value="Unassembled WGS sequence"/>
</dbReference>
<evidence type="ECO:0000313" key="3">
    <source>
        <dbReference type="Proteomes" id="UP000233343"/>
    </source>
</evidence>
<keyword evidence="3" id="KW-1185">Reference proteome</keyword>
<dbReference type="InterPro" id="IPR021080">
    <property type="entry name" value="Minor_capsid_protein"/>
</dbReference>
<evidence type="ECO:0000313" key="2">
    <source>
        <dbReference type="EMBL" id="PKG30855.1"/>
    </source>
</evidence>
<sequence>MGVTVNLSGVRSKLSPSAQRNGRRALANQAAADMNPFIPMDEGNLRQAQSIDVDGGGIAYHQKYAARLFYMYMHNYTTPGTGPRWDMKAKGLHMNDWTNAFIKGADW</sequence>
<dbReference type="RefSeq" id="WP_066192306.1">
    <property type="nucleotide sequence ID" value="NZ_PISD01000004.1"/>
</dbReference>
<proteinExistence type="predicted"/>
<dbReference type="AlphaFoldDB" id="A0A2N0ZMX4"/>
<feature type="region of interest" description="Disordered" evidence="1">
    <location>
        <begin position="1"/>
        <end position="21"/>
    </location>
</feature>
<accession>A0A2N0ZMX4</accession>
<organism evidence="2 3">
    <name type="scientific">Cytobacillus horneckiae</name>
    <dbReference type="NCBI Taxonomy" id="549687"/>
    <lineage>
        <taxon>Bacteria</taxon>
        <taxon>Bacillati</taxon>
        <taxon>Bacillota</taxon>
        <taxon>Bacilli</taxon>
        <taxon>Bacillales</taxon>
        <taxon>Bacillaceae</taxon>
        <taxon>Cytobacillus</taxon>
    </lineage>
</organism>
<dbReference type="Pfam" id="PF11114">
    <property type="entry name" value="Minor_capsid_2"/>
    <property type="match status" value="1"/>
</dbReference>
<evidence type="ECO:0000256" key="1">
    <source>
        <dbReference type="SAM" id="MobiDB-lite"/>
    </source>
</evidence>
<reference evidence="2 3" key="1">
    <citation type="journal article" date="2010" name="Int. J. Syst. Evol. Microbiol.">
        <title>Bacillus horneckiae sp. nov., isolated from a spacecraft-assembly clean room.</title>
        <authorList>
            <person name="Vaishampayan P."/>
            <person name="Probst A."/>
            <person name="Krishnamurthi S."/>
            <person name="Ghosh S."/>
            <person name="Osman S."/>
            <person name="McDowall A."/>
            <person name="Ruckmani A."/>
            <person name="Mayilraj S."/>
            <person name="Venkateswaran K."/>
        </authorList>
    </citation>
    <scope>NUCLEOTIDE SEQUENCE [LARGE SCALE GENOMIC DNA]</scope>
    <source>
        <strain evidence="3">1PO1SC</strain>
    </source>
</reference>
<feature type="compositionally biased region" description="Polar residues" evidence="1">
    <location>
        <begin position="1"/>
        <end position="20"/>
    </location>
</feature>
<comment type="caution">
    <text evidence="2">The sequence shown here is derived from an EMBL/GenBank/DDBJ whole genome shotgun (WGS) entry which is preliminary data.</text>
</comment>
<name>A0A2N0ZMX4_9BACI</name>
<dbReference type="EMBL" id="PISD01000004">
    <property type="protein sequence ID" value="PKG30855.1"/>
    <property type="molecule type" value="Genomic_DNA"/>
</dbReference>
<gene>
    <name evidence="2" type="ORF">CWS20_01160</name>
</gene>